<feature type="domain" description="Pyrroline-5-carboxylate reductase dimerisation" evidence="3">
    <location>
        <begin position="196"/>
        <end position="283"/>
    </location>
</feature>
<dbReference type="PANTHER" id="PTHR11645:SF53">
    <property type="entry name" value="PYRROLINE-5-CARBOXYLATE REDUCTASE 3"/>
    <property type="match status" value="1"/>
</dbReference>
<dbReference type="Pfam" id="PF03807">
    <property type="entry name" value="F420_oxidored"/>
    <property type="match status" value="1"/>
</dbReference>
<dbReference type="Pfam" id="PF14748">
    <property type="entry name" value="P5CR_dimer"/>
    <property type="match status" value="1"/>
</dbReference>
<dbReference type="SUPFAM" id="SSF51735">
    <property type="entry name" value="NAD(P)-binding Rossmann-fold domains"/>
    <property type="match status" value="1"/>
</dbReference>
<feature type="domain" description="Pyrroline-5-carboxylate reductase catalytic N-terminal" evidence="2">
    <location>
        <begin position="3"/>
        <end position="98"/>
    </location>
</feature>
<gene>
    <name evidence="4" type="primary">proC_2</name>
    <name evidence="4" type="ORF">SDC9_08589</name>
</gene>
<dbReference type="Gene3D" id="1.10.3730.10">
    <property type="entry name" value="ProC C-terminal domain-like"/>
    <property type="match status" value="1"/>
</dbReference>
<dbReference type="InterPro" id="IPR036291">
    <property type="entry name" value="NAD(P)-bd_dom_sf"/>
</dbReference>
<reference evidence="4" key="1">
    <citation type="submission" date="2019-08" db="EMBL/GenBank/DDBJ databases">
        <authorList>
            <person name="Kucharzyk K."/>
            <person name="Murdoch R.W."/>
            <person name="Higgins S."/>
            <person name="Loffler F."/>
        </authorList>
    </citation>
    <scope>NUCLEOTIDE SEQUENCE</scope>
</reference>
<dbReference type="InterPro" id="IPR008927">
    <property type="entry name" value="6-PGluconate_DH-like_C_sf"/>
</dbReference>
<organism evidence="4">
    <name type="scientific">bioreactor metagenome</name>
    <dbReference type="NCBI Taxonomy" id="1076179"/>
    <lineage>
        <taxon>unclassified sequences</taxon>
        <taxon>metagenomes</taxon>
        <taxon>ecological metagenomes</taxon>
    </lineage>
</organism>
<keyword evidence="4" id="KW-0560">Oxidoreductase</keyword>
<dbReference type="Gene3D" id="3.40.50.720">
    <property type="entry name" value="NAD(P)-binding Rossmann-like Domain"/>
    <property type="match status" value="1"/>
</dbReference>
<dbReference type="EMBL" id="VSSQ01000019">
    <property type="protein sequence ID" value="MPL62969.1"/>
    <property type="molecule type" value="Genomic_DNA"/>
</dbReference>
<dbReference type="AlphaFoldDB" id="A0A644T870"/>
<accession>A0A644T870</accession>
<dbReference type="EC" id="1.5.1.2" evidence="4"/>
<dbReference type="PIRSF" id="PIRSF000193">
    <property type="entry name" value="Pyrrol-5-carb_rd"/>
    <property type="match status" value="1"/>
</dbReference>
<dbReference type="InterPro" id="IPR029036">
    <property type="entry name" value="P5CR_dimer"/>
</dbReference>
<dbReference type="SUPFAM" id="SSF48179">
    <property type="entry name" value="6-phosphogluconate dehydrogenase C-terminal domain-like"/>
    <property type="match status" value="1"/>
</dbReference>
<protein>
    <submittedName>
        <fullName evidence="4">Pyrroline-5-carboxylate reductase</fullName>
        <ecNumber evidence="4">1.5.1.2</ecNumber>
    </submittedName>
</protein>
<comment type="similarity">
    <text evidence="1">Belongs to the pyrroline-5-carboxylate reductase family.</text>
</comment>
<dbReference type="GO" id="GO:0055129">
    <property type="term" value="P:L-proline biosynthetic process"/>
    <property type="evidence" value="ECO:0007669"/>
    <property type="project" value="TreeGrafter"/>
</dbReference>
<dbReference type="InterPro" id="IPR028939">
    <property type="entry name" value="P5C_Rdtase_cat_N"/>
</dbReference>
<evidence type="ECO:0000313" key="4">
    <source>
        <dbReference type="EMBL" id="MPL62969.1"/>
    </source>
</evidence>
<evidence type="ECO:0000256" key="1">
    <source>
        <dbReference type="ARBA" id="ARBA00005525"/>
    </source>
</evidence>
<proteinExistence type="inferred from homology"/>
<sequence>MDKYGFIGYGNMGQMIIENILNLKIFNPEEMIISNRTLSKLDEIKKKYPNISVTDNNIELAKNSSKIFIFVETPEFKDLICQISPFLHEDSHIIHVCAGLSFDNIKNFYNGSITQVIPSISSKFNNGDIDYINHINKNFTKENQNVGSYTKLGVSLILHNKNTLDNDKCLVEEIFNEFSYIQIIDDFEFNINGNNERVIEIATILTSCGPAFFSSIIDNLANIAFSKSENGISIDEAKYLIVKTLLSTLIQINNNNLATDEIIDKTSTKKGITEIGVNYLDKNSNILIEKLFDLLIERYDEVKLSLKKNYS</sequence>
<dbReference type="GO" id="GO:0004735">
    <property type="term" value="F:pyrroline-5-carboxylate reductase activity"/>
    <property type="evidence" value="ECO:0007669"/>
    <property type="project" value="UniProtKB-EC"/>
</dbReference>
<evidence type="ECO:0000259" key="2">
    <source>
        <dbReference type="Pfam" id="PF03807"/>
    </source>
</evidence>
<comment type="caution">
    <text evidence="4">The sequence shown here is derived from an EMBL/GenBank/DDBJ whole genome shotgun (WGS) entry which is preliminary data.</text>
</comment>
<name>A0A644T870_9ZZZZ</name>
<dbReference type="PANTHER" id="PTHR11645">
    <property type="entry name" value="PYRROLINE-5-CARBOXYLATE REDUCTASE"/>
    <property type="match status" value="1"/>
</dbReference>
<evidence type="ECO:0000259" key="3">
    <source>
        <dbReference type="Pfam" id="PF14748"/>
    </source>
</evidence>
<dbReference type="InterPro" id="IPR000304">
    <property type="entry name" value="Pyrroline-COOH_reductase"/>
</dbReference>